<evidence type="ECO:0000313" key="5">
    <source>
        <dbReference type="Proteomes" id="UP000479190"/>
    </source>
</evidence>
<proteinExistence type="predicted"/>
<dbReference type="OrthoDB" id="2157354at2759"/>
<dbReference type="PROSITE" id="PS50088">
    <property type="entry name" value="ANK_REPEAT"/>
    <property type="match status" value="2"/>
</dbReference>
<accession>A0A6H5HZZ1</accession>
<dbReference type="EMBL" id="CADCXV010000369">
    <property type="protein sequence ID" value="CAB0029898.1"/>
    <property type="molecule type" value="Genomic_DNA"/>
</dbReference>
<dbReference type="SUPFAM" id="SSF48403">
    <property type="entry name" value="Ankyrin repeat"/>
    <property type="match status" value="1"/>
</dbReference>
<evidence type="ECO:0000256" key="1">
    <source>
        <dbReference type="ARBA" id="ARBA00022737"/>
    </source>
</evidence>
<gene>
    <name evidence="4" type="ORF">TBRA_LOCUS1922</name>
</gene>
<protein>
    <submittedName>
        <fullName evidence="4">Uncharacterized protein</fullName>
    </submittedName>
</protein>
<feature type="repeat" description="ANK" evidence="3">
    <location>
        <begin position="210"/>
        <end position="242"/>
    </location>
</feature>
<evidence type="ECO:0000313" key="4">
    <source>
        <dbReference type="EMBL" id="CAB0029898.1"/>
    </source>
</evidence>
<feature type="repeat" description="ANK" evidence="3">
    <location>
        <begin position="141"/>
        <end position="173"/>
    </location>
</feature>
<dbReference type="InterPro" id="IPR036770">
    <property type="entry name" value="Ankyrin_rpt-contain_sf"/>
</dbReference>
<evidence type="ECO:0000256" key="2">
    <source>
        <dbReference type="ARBA" id="ARBA00023043"/>
    </source>
</evidence>
<keyword evidence="1" id="KW-0677">Repeat</keyword>
<dbReference type="AlphaFoldDB" id="A0A6H5HZZ1"/>
<name>A0A6H5HZZ1_9HYME</name>
<dbReference type="PANTHER" id="PTHR24171">
    <property type="entry name" value="ANKYRIN REPEAT DOMAIN-CONTAINING PROTEIN 39-RELATED"/>
    <property type="match status" value="1"/>
</dbReference>
<dbReference type="Proteomes" id="UP000479190">
    <property type="component" value="Unassembled WGS sequence"/>
</dbReference>
<dbReference type="Pfam" id="PF12796">
    <property type="entry name" value="Ank_2"/>
    <property type="match status" value="1"/>
</dbReference>
<keyword evidence="2 3" id="KW-0040">ANK repeat</keyword>
<reference evidence="4 5" key="1">
    <citation type="submission" date="2020-02" db="EMBL/GenBank/DDBJ databases">
        <authorList>
            <person name="Ferguson B K."/>
        </authorList>
    </citation>
    <scope>NUCLEOTIDE SEQUENCE [LARGE SCALE GENOMIC DNA]</scope>
</reference>
<keyword evidence="5" id="KW-1185">Reference proteome</keyword>
<evidence type="ECO:0000256" key="3">
    <source>
        <dbReference type="PROSITE-ProRule" id="PRU00023"/>
    </source>
</evidence>
<organism evidence="4 5">
    <name type="scientific">Trichogramma brassicae</name>
    <dbReference type="NCBI Taxonomy" id="86971"/>
    <lineage>
        <taxon>Eukaryota</taxon>
        <taxon>Metazoa</taxon>
        <taxon>Ecdysozoa</taxon>
        <taxon>Arthropoda</taxon>
        <taxon>Hexapoda</taxon>
        <taxon>Insecta</taxon>
        <taxon>Pterygota</taxon>
        <taxon>Neoptera</taxon>
        <taxon>Endopterygota</taxon>
        <taxon>Hymenoptera</taxon>
        <taxon>Apocrita</taxon>
        <taxon>Proctotrupomorpha</taxon>
        <taxon>Chalcidoidea</taxon>
        <taxon>Trichogrammatidae</taxon>
        <taxon>Trichogramma</taxon>
    </lineage>
</organism>
<dbReference type="SMART" id="SM00248">
    <property type="entry name" value="ANK"/>
    <property type="match status" value="4"/>
</dbReference>
<sequence>MFRRLGSRPCQLLIKGRTIDWLLSESVKVDDDEDYDPPDSEPLIDFVIATGYTDKPDVDEEGKPLIRHTTAIHDVVKCYRNYLIPDLFKIYDKFDVNYTDESDGLTHFHAACEWGSDDVVKKFLELGQDPDCLPQEPNTTSVDPPLHKALMEERKEVVELLLRSGANPNLTNNEGKTSLHLVGPDEVGKMFFEIIDEMNQPLPIDVRDEYGWTPLQRAVMFGSRKLIELLLARGSDPNLSDEEGSTLLHYICMNRDPEDRDEELANIFFKSIDNMGLTMQVDVRDNLDRTPLQSYAEHCRYSLGSRC</sequence>
<dbReference type="InterPro" id="IPR002110">
    <property type="entry name" value="Ankyrin_rpt"/>
</dbReference>
<dbReference type="Gene3D" id="1.25.40.20">
    <property type="entry name" value="Ankyrin repeat-containing domain"/>
    <property type="match status" value="2"/>
</dbReference>
<dbReference type="PROSITE" id="PS50297">
    <property type="entry name" value="ANK_REP_REGION"/>
    <property type="match status" value="2"/>
</dbReference>